<dbReference type="EMBL" id="JAXQNO010000001">
    <property type="protein sequence ID" value="KAK4804075.1"/>
    <property type="molecule type" value="Genomic_DNA"/>
</dbReference>
<name>A0AAN7MDJ6_TRANT</name>
<comment type="caution">
    <text evidence="1">The sequence shown here is derived from an EMBL/GenBank/DDBJ whole genome shotgun (WGS) entry which is preliminary data.</text>
</comment>
<sequence>MKICLNGNSRHHLYLPRIRKREQSDVRLFEDYFSQQFSMMAYEGCLKWLLLRWISEVNSRTVGCAGSSGLYIGKYAIALLTKLRNKV</sequence>
<evidence type="ECO:0000313" key="2">
    <source>
        <dbReference type="Proteomes" id="UP001346149"/>
    </source>
</evidence>
<proteinExistence type="predicted"/>
<accession>A0AAN7MDJ6</accession>
<gene>
    <name evidence="1" type="ORF">SAY86_003892</name>
</gene>
<protein>
    <submittedName>
        <fullName evidence="1">Uncharacterized protein</fullName>
    </submittedName>
</protein>
<evidence type="ECO:0000313" key="1">
    <source>
        <dbReference type="EMBL" id="KAK4804075.1"/>
    </source>
</evidence>
<dbReference type="AlphaFoldDB" id="A0AAN7MDJ6"/>
<keyword evidence="2" id="KW-1185">Reference proteome</keyword>
<organism evidence="1 2">
    <name type="scientific">Trapa natans</name>
    <name type="common">Water chestnut</name>
    <dbReference type="NCBI Taxonomy" id="22666"/>
    <lineage>
        <taxon>Eukaryota</taxon>
        <taxon>Viridiplantae</taxon>
        <taxon>Streptophyta</taxon>
        <taxon>Embryophyta</taxon>
        <taxon>Tracheophyta</taxon>
        <taxon>Spermatophyta</taxon>
        <taxon>Magnoliopsida</taxon>
        <taxon>eudicotyledons</taxon>
        <taxon>Gunneridae</taxon>
        <taxon>Pentapetalae</taxon>
        <taxon>rosids</taxon>
        <taxon>malvids</taxon>
        <taxon>Myrtales</taxon>
        <taxon>Lythraceae</taxon>
        <taxon>Trapa</taxon>
    </lineage>
</organism>
<reference evidence="1 2" key="1">
    <citation type="journal article" date="2023" name="Hortic Res">
        <title>Pangenome of water caltrop reveals structural variations and asymmetric subgenome divergence after allopolyploidization.</title>
        <authorList>
            <person name="Zhang X."/>
            <person name="Chen Y."/>
            <person name="Wang L."/>
            <person name="Yuan Y."/>
            <person name="Fang M."/>
            <person name="Shi L."/>
            <person name="Lu R."/>
            <person name="Comes H.P."/>
            <person name="Ma Y."/>
            <person name="Chen Y."/>
            <person name="Huang G."/>
            <person name="Zhou Y."/>
            <person name="Zheng Z."/>
            <person name="Qiu Y."/>
        </authorList>
    </citation>
    <scope>NUCLEOTIDE SEQUENCE [LARGE SCALE GENOMIC DNA]</scope>
    <source>
        <strain evidence="1">F231</strain>
    </source>
</reference>
<dbReference type="Proteomes" id="UP001346149">
    <property type="component" value="Unassembled WGS sequence"/>
</dbReference>